<dbReference type="AlphaFoldDB" id="A0A839Z4B2"/>
<feature type="transmembrane region" description="Helical" evidence="1">
    <location>
        <begin position="202"/>
        <end position="225"/>
    </location>
</feature>
<feature type="transmembrane region" description="Helical" evidence="1">
    <location>
        <begin position="170"/>
        <end position="190"/>
    </location>
</feature>
<keyword evidence="1" id="KW-0472">Membrane</keyword>
<reference evidence="2 3" key="1">
    <citation type="submission" date="2020-08" db="EMBL/GenBank/DDBJ databases">
        <title>Genomic Encyclopedia of Type Strains, Phase IV (KMG-IV): sequencing the most valuable type-strain genomes for metagenomic binning, comparative biology and taxonomic classification.</title>
        <authorList>
            <person name="Goeker M."/>
        </authorList>
    </citation>
    <scope>NUCLEOTIDE SEQUENCE [LARGE SCALE GENOMIC DNA]</scope>
    <source>
        <strain evidence="2 3">DSM 24194</strain>
    </source>
</reference>
<gene>
    <name evidence="2" type="ORF">FHS50_001468</name>
</gene>
<keyword evidence="1" id="KW-0812">Transmembrane</keyword>
<keyword evidence="3" id="KW-1185">Reference proteome</keyword>
<comment type="caution">
    <text evidence="2">The sequence shown here is derived from an EMBL/GenBank/DDBJ whole genome shotgun (WGS) entry which is preliminary data.</text>
</comment>
<evidence type="ECO:0000256" key="1">
    <source>
        <dbReference type="SAM" id="Phobius"/>
    </source>
</evidence>
<evidence type="ECO:0000313" key="3">
    <source>
        <dbReference type="Proteomes" id="UP000578569"/>
    </source>
</evidence>
<name>A0A839Z4B2_9SPHN</name>
<accession>A0A839Z4B2</accession>
<keyword evidence="1" id="KW-1133">Transmembrane helix</keyword>
<evidence type="ECO:0008006" key="4">
    <source>
        <dbReference type="Google" id="ProtNLM"/>
    </source>
</evidence>
<feature type="transmembrane region" description="Helical" evidence="1">
    <location>
        <begin position="130"/>
        <end position="149"/>
    </location>
</feature>
<feature type="transmembrane region" description="Helical" evidence="1">
    <location>
        <begin position="63"/>
        <end position="84"/>
    </location>
</feature>
<dbReference type="EMBL" id="JACICF010000001">
    <property type="protein sequence ID" value="MBB3764445.1"/>
    <property type="molecule type" value="Genomic_DNA"/>
</dbReference>
<feature type="transmembrane region" description="Helical" evidence="1">
    <location>
        <begin position="96"/>
        <end position="118"/>
    </location>
</feature>
<evidence type="ECO:0000313" key="2">
    <source>
        <dbReference type="EMBL" id="MBB3764445.1"/>
    </source>
</evidence>
<sequence>MFKLLRDRMWAVLRDGIRIWALAPIIPALVVLPEFAQHVAEIQLGMFESREAGRVISENPTRMAFGAAKLAGLLLAILATIRFWGADRTEGRWWNLASVAWAKVAVAIVLIALAALPGTLLRDSIGEEKAGWIDMALGIATLPLLVLLVRGISGDRVTGLRDVFRDGWFAAIRLLVFTAMVWIPLQFLHGKNHDWAFGAPEAAVWSLLIFDSLAVGLLATLGGTAMHHAAQRWPREAAPSRPASHGAA</sequence>
<organism evidence="2 3">
    <name type="scientific">Sphingomicrobium lutaoense</name>
    <dbReference type="NCBI Taxonomy" id="515949"/>
    <lineage>
        <taxon>Bacteria</taxon>
        <taxon>Pseudomonadati</taxon>
        <taxon>Pseudomonadota</taxon>
        <taxon>Alphaproteobacteria</taxon>
        <taxon>Sphingomonadales</taxon>
        <taxon>Sphingomonadaceae</taxon>
        <taxon>Sphingomicrobium</taxon>
    </lineage>
</organism>
<protein>
    <recommendedName>
        <fullName evidence="4">Transmembrane protein</fullName>
    </recommendedName>
</protein>
<dbReference type="Proteomes" id="UP000578569">
    <property type="component" value="Unassembled WGS sequence"/>
</dbReference>
<proteinExistence type="predicted"/>
<dbReference type="RefSeq" id="WP_221184843.1">
    <property type="nucleotide sequence ID" value="NZ_JACICF010000001.1"/>
</dbReference>